<dbReference type="PROSITE" id="PS50297">
    <property type="entry name" value="ANK_REP_REGION"/>
    <property type="match status" value="3"/>
</dbReference>
<dbReference type="Pfam" id="PF12796">
    <property type="entry name" value="Ank_2"/>
    <property type="match status" value="2"/>
</dbReference>
<keyword evidence="2 3" id="KW-0040">ANK repeat</keyword>
<dbReference type="Pfam" id="PF13637">
    <property type="entry name" value="Ank_4"/>
    <property type="match status" value="1"/>
</dbReference>
<evidence type="ECO:0000313" key="4">
    <source>
        <dbReference type="EMBL" id="CAE7312947.1"/>
    </source>
</evidence>
<dbReference type="PROSITE" id="PS50088">
    <property type="entry name" value="ANK_REPEAT"/>
    <property type="match status" value="4"/>
</dbReference>
<dbReference type="OrthoDB" id="539213at2759"/>
<dbReference type="Proteomes" id="UP000604046">
    <property type="component" value="Unassembled WGS sequence"/>
</dbReference>
<gene>
    <name evidence="4" type="primary">mask</name>
    <name evidence="4" type="ORF">SNAT2548_LOCUS16433</name>
</gene>
<organism evidence="4 5">
    <name type="scientific">Symbiodinium natans</name>
    <dbReference type="NCBI Taxonomy" id="878477"/>
    <lineage>
        <taxon>Eukaryota</taxon>
        <taxon>Sar</taxon>
        <taxon>Alveolata</taxon>
        <taxon>Dinophyceae</taxon>
        <taxon>Suessiales</taxon>
        <taxon>Symbiodiniaceae</taxon>
        <taxon>Symbiodinium</taxon>
    </lineage>
</organism>
<keyword evidence="1" id="KW-0677">Repeat</keyword>
<dbReference type="SUPFAM" id="SSF48403">
    <property type="entry name" value="Ankyrin repeat"/>
    <property type="match status" value="1"/>
</dbReference>
<feature type="repeat" description="ANK" evidence="3">
    <location>
        <begin position="118"/>
        <end position="150"/>
    </location>
</feature>
<name>A0A812NMT5_9DINO</name>
<dbReference type="AlphaFoldDB" id="A0A812NMT5"/>
<reference evidence="4" key="1">
    <citation type="submission" date="2021-02" db="EMBL/GenBank/DDBJ databases">
        <authorList>
            <person name="Dougan E. K."/>
            <person name="Rhodes N."/>
            <person name="Thang M."/>
            <person name="Chan C."/>
        </authorList>
    </citation>
    <scope>NUCLEOTIDE SEQUENCE</scope>
</reference>
<dbReference type="PANTHER" id="PTHR24198">
    <property type="entry name" value="ANKYRIN REPEAT AND PROTEIN KINASE DOMAIN-CONTAINING PROTEIN"/>
    <property type="match status" value="1"/>
</dbReference>
<dbReference type="EMBL" id="CAJNDS010002080">
    <property type="protein sequence ID" value="CAE7312947.1"/>
    <property type="molecule type" value="Genomic_DNA"/>
</dbReference>
<feature type="repeat" description="ANK" evidence="3">
    <location>
        <begin position="50"/>
        <end position="82"/>
    </location>
</feature>
<feature type="repeat" description="ANK" evidence="3">
    <location>
        <begin position="151"/>
        <end position="183"/>
    </location>
</feature>
<protein>
    <submittedName>
        <fullName evidence="4">Mask protein</fullName>
    </submittedName>
</protein>
<proteinExistence type="predicted"/>
<comment type="caution">
    <text evidence="4">The sequence shown here is derived from an EMBL/GenBank/DDBJ whole genome shotgun (WGS) entry which is preliminary data.</text>
</comment>
<dbReference type="PANTHER" id="PTHR24198:SF165">
    <property type="entry name" value="ANKYRIN REPEAT-CONTAINING PROTEIN-RELATED"/>
    <property type="match status" value="1"/>
</dbReference>
<evidence type="ECO:0000256" key="3">
    <source>
        <dbReference type="PROSITE-ProRule" id="PRU00023"/>
    </source>
</evidence>
<dbReference type="InterPro" id="IPR002110">
    <property type="entry name" value="Ankyrin_rpt"/>
</dbReference>
<dbReference type="Gene3D" id="1.25.40.20">
    <property type="entry name" value="Ankyrin repeat-containing domain"/>
    <property type="match status" value="2"/>
</dbReference>
<dbReference type="InterPro" id="IPR036770">
    <property type="entry name" value="Ankyrin_rpt-contain_sf"/>
</dbReference>
<keyword evidence="5" id="KW-1185">Reference proteome</keyword>
<feature type="repeat" description="ANK" evidence="3">
    <location>
        <begin position="83"/>
        <end position="115"/>
    </location>
</feature>
<accession>A0A812NMT5</accession>
<evidence type="ECO:0000256" key="1">
    <source>
        <dbReference type="ARBA" id="ARBA00022737"/>
    </source>
</evidence>
<evidence type="ECO:0000313" key="5">
    <source>
        <dbReference type="Proteomes" id="UP000604046"/>
    </source>
</evidence>
<dbReference type="SMART" id="SM00248">
    <property type="entry name" value="ANK"/>
    <property type="match status" value="7"/>
</dbReference>
<sequence length="309" mass="32354">MAGMVPEARSEDAGLFPKLFELIDSGSQASVLDMLDDKFGGDPNVADEAAGTTPLIAAAREGKVEIVQALMDKTADLMKTDLDGDSPLMVAISQNHMQVVQMFLKADRGVDVDASNKIGQTPLMKAANKANVECVKVLLESRGNPNAKTKFGKTALMLAAEKSSLDSAAALLDAGADIAMADDRGFTALFPAAFRCDVPMLGMLLTSKADATKKAQPGTALMMAVESPSFKPESVKLLLEHGCPLDEVSMEGDTALMKSVEENNADAIAALLAAKADATKSNKEGKTALDLARERGLKGIEELLAAASP</sequence>
<evidence type="ECO:0000256" key="2">
    <source>
        <dbReference type="ARBA" id="ARBA00023043"/>
    </source>
</evidence>